<accession>A0A1F7I494</accession>
<evidence type="ECO:0000313" key="1">
    <source>
        <dbReference type="EMBL" id="OGK38189.1"/>
    </source>
</evidence>
<dbReference type="Proteomes" id="UP000178076">
    <property type="component" value="Unassembled WGS sequence"/>
</dbReference>
<proteinExistence type="predicted"/>
<protein>
    <submittedName>
        <fullName evidence="1">Uncharacterized protein</fullName>
    </submittedName>
</protein>
<gene>
    <name evidence="1" type="ORF">A3F32_00400</name>
</gene>
<comment type="caution">
    <text evidence="1">The sequence shown here is derived from an EMBL/GenBank/DDBJ whole genome shotgun (WGS) entry which is preliminary data.</text>
</comment>
<dbReference type="EMBL" id="MGAD01000029">
    <property type="protein sequence ID" value="OGK38189.1"/>
    <property type="molecule type" value="Genomic_DNA"/>
</dbReference>
<evidence type="ECO:0000313" key="2">
    <source>
        <dbReference type="Proteomes" id="UP000178076"/>
    </source>
</evidence>
<dbReference type="AlphaFoldDB" id="A0A1F7I494"/>
<name>A0A1F7I494_9BACT</name>
<organism evidence="1 2">
    <name type="scientific">Candidatus Roizmanbacteria bacterium RIFCSPHIGHO2_12_FULL_42_10</name>
    <dbReference type="NCBI Taxonomy" id="1802053"/>
    <lineage>
        <taxon>Bacteria</taxon>
        <taxon>Candidatus Roizmaniibacteriota</taxon>
    </lineage>
</organism>
<sequence length="151" mass="17033">MSKEKEYEFLCNATYDDDAAPPYIEAMRGIVDTPVERPALSGNIYDEARFNRREKMRGLCKRYAELCRQFGPELGESYFAYVHGSEVFYLMYSQGADDDESSVAVMMLQGATERFAKVLVAMGRIPSLAVIAKTAELQAVQEVVLHANRSR</sequence>
<reference evidence="1 2" key="1">
    <citation type="journal article" date="2016" name="Nat. Commun.">
        <title>Thousands of microbial genomes shed light on interconnected biogeochemical processes in an aquifer system.</title>
        <authorList>
            <person name="Anantharaman K."/>
            <person name="Brown C.T."/>
            <person name="Hug L.A."/>
            <person name="Sharon I."/>
            <person name="Castelle C.J."/>
            <person name="Probst A.J."/>
            <person name="Thomas B.C."/>
            <person name="Singh A."/>
            <person name="Wilkins M.J."/>
            <person name="Karaoz U."/>
            <person name="Brodie E.L."/>
            <person name="Williams K.H."/>
            <person name="Hubbard S.S."/>
            <person name="Banfield J.F."/>
        </authorList>
    </citation>
    <scope>NUCLEOTIDE SEQUENCE [LARGE SCALE GENOMIC DNA]</scope>
</reference>